<dbReference type="PANTHER" id="PTHR41368">
    <property type="entry name" value="PROTEIN YGHO"/>
    <property type="match status" value="1"/>
</dbReference>
<dbReference type="SUPFAM" id="SSF55729">
    <property type="entry name" value="Acyl-CoA N-acyltransferases (Nat)"/>
    <property type="match status" value="1"/>
</dbReference>
<dbReference type="InterPro" id="IPR039968">
    <property type="entry name" value="BcerS-like"/>
</dbReference>
<accession>A0A7V0XE82</accession>
<evidence type="ECO:0000313" key="1">
    <source>
        <dbReference type="EMBL" id="HDQ98753.1"/>
    </source>
</evidence>
<dbReference type="PANTHER" id="PTHR41368:SF1">
    <property type="entry name" value="PROTEIN YGHO"/>
    <property type="match status" value="1"/>
</dbReference>
<gene>
    <name evidence="1" type="ORF">ENN51_00495</name>
</gene>
<name>A0A7V0XE82_UNCW3</name>
<organism evidence="1">
    <name type="scientific">candidate division WOR-3 bacterium</name>
    <dbReference type="NCBI Taxonomy" id="2052148"/>
    <lineage>
        <taxon>Bacteria</taxon>
        <taxon>Bacteria division WOR-3</taxon>
    </lineage>
</organism>
<proteinExistence type="predicted"/>
<dbReference type="InterPro" id="IPR016181">
    <property type="entry name" value="Acyl_CoA_acyltransferase"/>
</dbReference>
<dbReference type="EMBL" id="DSBX01000014">
    <property type="protein sequence ID" value="HDQ98753.1"/>
    <property type="molecule type" value="Genomic_DNA"/>
</dbReference>
<sequence length="338" mass="39637">MDEHRYFDPRRNHSFRESETVMALAWRDRKPVGRIMGIIQRRYNEQTGRRDARFANLETFEEREVVLALLGFVERWARSRGMDRVVGPLSFSDQEPEGFMVEGFNEEPVLASYQNLPWMVEFLESAGYAKELDYVHYLVPIPEEPPPLYVKVSQRLLRQREFRLLEFTSTKQLRPWIRQVFELMNATYRQIYAYTELSREDMDALVRQYLPVLDPRFVKMVANSKDELVSFIIGMPNMNEGLRRCRGHVLPFGVFHIKAAMKRTKQLDLYLGAIREDCRGKGLDVLMGAAMLKSARAAGFERIDSHHEMETNLKVRAEMERAGGVVFKRFRVYQKPLG</sequence>
<reference evidence="1" key="1">
    <citation type="journal article" date="2020" name="mSystems">
        <title>Genome- and Community-Level Interaction Insights into Carbon Utilization and Element Cycling Functions of Hydrothermarchaeota in Hydrothermal Sediment.</title>
        <authorList>
            <person name="Zhou Z."/>
            <person name="Liu Y."/>
            <person name="Xu W."/>
            <person name="Pan J."/>
            <person name="Luo Z.H."/>
            <person name="Li M."/>
        </authorList>
    </citation>
    <scope>NUCLEOTIDE SEQUENCE [LARGE SCALE GENOMIC DNA]</scope>
    <source>
        <strain evidence="1">SpSt-1182</strain>
    </source>
</reference>
<protein>
    <recommendedName>
        <fullName evidence="2">N-acetyltransferase domain-containing protein</fullName>
    </recommendedName>
</protein>
<dbReference type="Gene3D" id="3.40.630.30">
    <property type="match status" value="1"/>
</dbReference>
<dbReference type="AlphaFoldDB" id="A0A7V0XE82"/>
<dbReference type="Proteomes" id="UP000885672">
    <property type="component" value="Unassembled WGS sequence"/>
</dbReference>
<comment type="caution">
    <text evidence="1">The sequence shown here is derived from an EMBL/GenBank/DDBJ whole genome shotgun (WGS) entry which is preliminary data.</text>
</comment>
<evidence type="ECO:0008006" key="2">
    <source>
        <dbReference type="Google" id="ProtNLM"/>
    </source>
</evidence>